<organism evidence="2 3">
    <name type="scientific">Brassica carinata</name>
    <name type="common">Ethiopian mustard</name>
    <name type="synonym">Abyssinian cabbage</name>
    <dbReference type="NCBI Taxonomy" id="52824"/>
    <lineage>
        <taxon>Eukaryota</taxon>
        <taxon>Viridiplantae</taxon>
        <taxon>Streptophyta</taxon>
        <taxon>Embryophyta</taxon>
        <taxon>Tracheophyta</taxon>
        <taxon>Spermatophyta</taxon>
        <taxon>Magnoliopsida</taxon>
        <taxon>eudicotyledons</taxon>
        <taxon>Gunneridae</taxon>
        <taxon>Pentapetalae</taxon>
        <taxon>rosids</taxon>
        <taxon>malvids</taxon>
        <taxon>Brassicales</taxon>
        <taxon>Brassicaceae</taxon>
        <taxon>Brassiceae</taxon>
        <taxon>Brassica</taxon>
    </lineage>
</organism>
<sequence>MVKLSKFLSVRGWNKLMFFKNPNNQPPEFQAPSTANVEQNLYETGGISSSRTASADHYRKDPRPSGDKNGGREHIPHPGYVDSSPYETEFSDATTAAHAAAESAEAESAERASFAARAAAELSNIVAQMCKAEVLLKKKCQEAVTGKKKITTTRAELSKKNVDEQSENASWKRGHSRDKSLEMRQSDSFAKVGRAKQQPIKDDVNDNCSEDVQLKKQSSLASSSSHTSYASSLRINDSRALLKIHRESVTVMMLLHSWSRLIKVYYQFCFMMP</sequence>
<proteinExistence type="predicted"/>
<name>A0A8X7U7C3_BRACI</name>
<dbReference type="AlphaFoldDB" id="A0A8X7U7C3"/>
<accession>A0A8X7U7C3</accession>
<feature type="compositionally biased region" description="Low complexity" evidence="1">
    <location>
        <begin position="91"/>
        <end position="103"/>
    </location>
</feature>
<evidence type="ECO:0000313" key="3">
    <source>
        <dbReference type="Proteomes" id="UP000886595"/>
    </source>
</evidence>
<feature type="region of interest" description="Disordered" evidence="1">
    <location>
        <begin position="46"/>
        <end position="104"/>
    </location>
</feature>
<keyword evidence="3" id="KW-1185">Reference proteome</keyword>
<gene>
    <name evidence="2" type="ORF">Bca52824_063535</name>
</gene>
<protein>
    <submittedName>
        <fullName evidence="2">Uncharacterized protein</fullName>
    </submittedName>
</protein>
<feature type="region of interest" description="Disordered" evidence="1">
    <location>
        <begin position="156"/>
        <end position="206"/>
    </location>
</feature>
<comment type="caution">
    <text evidence="2">The sequence shown here is derived from an EMBL/GenBank/DDBJ whole genome shotgun (WGS) entry which is preliminary data.</text>
</comment>
<reference evidence="2 3" key="1">
    <citation type="submission" date="2020-02" db="EMBL/GenBank/DDBJ databases">
        <authorList>
            <person name="Ma Q."/>
            <person name="Huang Y."/>
            <person name="Song X."/>
            <person name="Pei D."/>
        </authorList>
    </citation>
    <scope>NUCLEOTIDE SEQUENCE [LARGE SCALE GENOMIC DNA]</scope>
    <source>
        <strain evidence="2">Sxm20200214</strain>
        <tissue evidence="2">Leaf</tissue>
    </source>
</reference>
<evidence type="ECO:0000256" key="1">
    <source>
        <dbReference type="SAM" id="MobiDB-lite"/>
    </source>
</evidence>
<evidence type="ECO:0000313" key="2">
    <source>
        <dbReference type="EMBL" id="KAG2268980.1"/>
    </source>
</evidence>
<dbReference type="Proteomes" id="UP000886595">
    <property type="component" value="Unassembled WGS sequence"/>
</dbReference>
<feature type="compositionally biased region" description="Basic and acidic residues" evidence="1">
    <location>
        <begin position="54"/>
        <end position="76"/>
    </location>
</feature>
<dbReference type="EMBL" id="JAAMPC010000013">
    <property type="protein sequence ID" value="KAG2268980.1"/>
    <property type="molecule type" value="Genomic_DNA"/>
</dbReference>